<name>A0AC55DI46_ECHTE</name>
<evidence type="ECO:0000313" key="1">
    <source>
        <dbReference type="Proteomes" id="UP000694863"/>
    </source>
</evidence>
<organism evidence="1 2">
    <name type="scientific">Echinops telfairi</name>
    <name type="common">Lesser hedgehog tenrec</name>
    <dbReference type="NCBI Taxonomy" id="9371"/>
    <lineage>
        <taxon>Eukaryota</taxon>
        <taxon>Metazoa</taxon>
        <taxon>Chordata</taxon>
        <taxon>Craniata</taxon>
        <taxon>Vertebrata</taxon>
        <taxon>Euteleostomi</taxon>
        <taxon>Mammalia</taxon>
        <taxon>Eutheria</taxon>
        <taxon>Afrotheria</taxon>
        <taxon>Tenrecidae</taxon>
        <taxon>Tenrecinae</taxon>
        <taxon>Echinops</taxon>
    </lineage>
</organism>
<dbReference type="RefSeq" id="XP_045151422.1">
    <property type="nucleotide sequence ID" value="XM_045295487.1"/>
</dbReference>
<accession>A0AC55DI46</accession>
<proteinExistence type="predicted"/>
<protein>
    <submittedName>
        <fullName evidence="2">Tumor necrosis factor receptor superfamily member 5</fullName>
    </submittedName>
</protein>
<keyword evidence="2" id="KW-0675">Receptor</keyword>
<reference evidence="2" key="1">
    <citation type="submission" date="2025-08" db="UniProtKB">
        <authorList>
            <consortium name="RefSeq"/>
        </authorList>
    </citation>
    <scope>IDENTIFICATION</scope>
</reference>
<dbReference type="Proteomes" id="UP000694863">
    <property type="component" value="Unplaced"/>
</dbReference>
<evidence type="ECO:0000313" key="2">
    <source>
        <dbReference type="RefSeq" id="XP_045151422.1"/>
    </source>
</evidence>
<gene>
    <name evidence="2" type="primary">CD40</name>
</gene>
<sequence>MARLLLHTLLWGCWLTTVHAEPCNQGQYQVNGRCCDLCQPGTILMSDCAEGISTDCPTSNSDTICKSCPDGFFSNMSSAYDKCHPWTSCRTQDLAEVKAGTTMSDALCGPWPRSRVLLAIPSTLGALLALLLVAVIIKKALQKSKKKAALPEDKGKEPVEVIFLEDVPGTNPVAPVQETLHGCQPVTQEDGKESRVSVQERL</sequence>
<keyword evidence="1" id="KW-1185">Reference proteome</keyword>